<dbReference type="EMBL" id="BAAANY010000003">
    <property type="protein sequence ID" value="GAA1663489.1"/>
    <property type="molecule type" value="Genomic_DNA"/>
</dbReference>
<organism evidence="1 2">
    <name type="scientific">Fodinicola feengrottensis</name>
    <dbReference type="NCBI Taxonomy" id="435914"/>
    <lineage>
        <taxon>Bacteria</taxon>
        <taxon>Bacillati</taxon>
        <taxon>Actinomycetota</taxon>
        <taxon>Actinomycetes</taxon>
        <taxon>Mycobacteriales</taxon>
        <taxon>Fodinicola</taxon>
    </lineage>
</organism>
<keyword evidence="2" id="KW-1185">Reference proteome</keyword>
<evidence type="ECO:0000313" key="1">
    <source>
        <dbReference type="EMBL" id="GAA1663489.1"/>
    </source>
</evidence>
<reference evidence="1 2" key="1">
    <citation type="journal article" date="2019" name="Int. J. Syst. Evol. Microbiol.">
        <title>The Global Catalogue of Microorganisms (GCM) 10K type strain sequencing project: providing services to taxonomists for standard genome sequencing and annotation.</title>
        <authorList>
            <consortium name="The Broad Institute Genomics Platform"/>
            <consortium name="The Broad Institute Genome Sequencing Center for Infectious Disease"/>
            <person name="Wu L."/>
            <person name="Ma J."/>
        </authorList>
    </citation>
    <scope>NUCLEOTIDE SEQUENCE [LARGE SCALE GENOMIC DNA]</scope>
    <source>
        <strain evidence="1 2">JCM 14718</strain>
    </source>
</reference>
<comment type="caution">
    <text evidence="1">The sequence shown here is derived from an EMBL/GenBank/DDBJ whole genome shotgun (WGS) entry which is preliminary data.</text>
</comment>
<evidence type="ECO:0000313" key="2">
    <source>
        <dbReference type="Proteomes" id="UP001500618"/>
    </source>
</evidence>
<gene>
    <name evidence="1" type="ORF">GCM10009765_11230</name>
</gene>
<dbReference type="Proteomes" id="UP001500618">
    <property type="component" value="Unassembled WGS sequence"/>
</dbReference>
<protein>
    <recommendedName>
        <fullName evidence="3">Secreted protein</fullName>
    </recommendedName>
</protein>
<evidence type="ECO:0008006" key="3">
    <source>
        <dbReference type="Google" id="ProtNLM"/>
    </source>
</evidence>
<accession>A0ABN2G0Z3</accession>
<proteinExistence type="predicted"/>
<name>A0ABN2G0Z3_9ACTN</name>
<sequence>MSAESGTELTASVWRNESHMSAHPVRPRRIARLAIAGTVATLAAIALQPAQPAAADPGFCGVRVGLESGVDMNMIYTLRNQCHLTWNFRVFIPAVGRYASPGCRPVSGGTYGSYTDFYADGNWRIEVC</sequence>